<name>A0ABU7USD3_9CLOT</name>
<gene>
    <name evidence="2" type="ORF">SJI18_14325</name>
</gene>
<feature type="coiled-coil region" evidence="1">
    <location>
        <begin position="170"/>
        <end position="197"/>
    </location>
</feature>
<organism evidence="2 3">
    <name type="scientific">Clostridium frigoriphilum</name>
    <dbReference type="NCBI Taxonomy" id="443253"/>
    <lineage>
        <taxon>Bacteria</taxon>
        <taxon>Bacillati</taxon>
        <taxon>Bacillota</taxon>
        <taxon>Clostridia</taxon>
        <taxon>Eubacteriales</taxon>
        <taxon>Clostridiaceae</taxon>
        <taxon>Clostridium</taxon>
    </lineage>
</organism>
<keyword evidence="1" id="KW-0175">Coiled coil</keyword>
<evidence type="ECO:0000256" key="1">
    <source>
        <dbReference type="SAM" id="Coils"/>
    </source>
</evidence>
<evidence type="ECO:0000313" key="2">
    <source>
        <dbReference type="EMBL" id="MEF2113482.1"/>
    </source>
</evidence>
<reference evidence="2 3" key="1">
    <citation type="submission" date="2023-11" db="EMBL/GenBank/DDBJ databases">
        <title>Draft genome sequence of a psychrophilic Clostridium strain from permafrost water brine.</title>
        <authorList>
            <person name="Shcherbakova V.A."/>
            <person name="Trubitsyn V.E."/>
            <person name="Zakharyuk A.G."/>
        </authorList>
    </citation>
    <scope>NUCLEOTIDE SEQUENCE [LARGE SCALE GENOMIC DNA]</scope>
    <source>
        <strain evidence="2 3">14F</strain>
    </source>
</reference>
<protein>
    <submittedName>
        <fullName evidence="2">Uncharacterized protein</fullName>
    </submittedName>
</protein>
<evidence type="ECO:0000313" key="3">
    <source>
        <dbReference type="Proteomes" id="UP001498469"/>
    </source>
</evidence>
<sequence>MEFLELRVPEWNGYYPIVPRDKKEDKSLIKISIPTNISNSEQIDFFNLFKKNFLNRNYIKNPNIVPYVFALEYHLIADYIEERLSTESIVEYLKAIMSEYGEHASIKGYTQEWLSDIYYSLDNYEYSWNNLGIYTIENVINIKWKLSNKRLTGSELLNFASLDNLIFNRIQKKQISNELLEEIKANIQEEYSDCIEKFLNGIDLWGTKDKFFKQFSNVLCSEKYLESLLVNYHNEIRQDNDNYCGKLFSKDYKLMFKGFPYFEMIGDYKEYKYIKWNTVPRIFKYIISQYYKKIFIDLLNKNFKLKMRYSVTKLSSER</sequence>
<dbReference type="EMBL" id="JAZHFS010000013">
    <property type="protein sequence ID" value="MEF2113482.1"/>
    <property type="molecule type" value="Genomic_DNA"/>
</dbReference>
<keyword evidence="3" id="KW-1185">Reference proteome</keyword>
<accession>A0ABU7USD3</accession>
<dbReference type="Proteomes" id="UP001498469">
    <property type="component" value="Unassembled WGS sequence"/>
</dbReference>
<dbReference type="RefSeq" id="WP_216252091.1">
    <property type="nucleotide sequence ID" value="NZ_JAZHFS010000013.1"/>
</dbReference>
<comment type="caution">
    <text evidence="2">The sequence shown here is derived from an EMBL/GenBank/DDBJ whole genome shotgun (WGS) entry which is preliminary data.</text>
</comment>
<proteinExistence type="predicted"/>